<dbReference type="Proteomes" id="UP000224076">
    <property type="component" value="Unassembled WGS sequence"/>
</dbReference>
<feature type="transmembrane region" description="Helical" evidence="1">
    <location>
        <begin position="121"/>
        <end position="139"/>
    </location>
</feature>
<name>A0A2B3TTA0_BACCE</name>
<dbReference type="EMBL" id="NVDG01000059">
    <property type="protein sequence ID" value="PFU37856.1"/>
    <property type="molecule type" value="Genomic_DNA"/>
</dbReference>
<gene>
    <name evidence="2" type="ORF">COK86_27600</name>
</gene>
<evidence type="ECO:0000313" key="2">
    <source>
        <dbReference type="EMBL" id="PFU37856.1"/>
    </source>
</evidence>
<feature type="transmembrane region" description="Helical" evidence="1">
    <location>
        <begin position="15"/>
        <end position="39"/>
    </location>
</feature>
<evidence type="ECO:0000256" key="1">
    <source>
        <dbReference type="SAM" id="Phobius"/>
    </source>
</evidence>
<proteinExistence type="predicted"/>
<keyword evidence="1" id="KW-1133">Transmembrane helix</keyword>
<organism evidence="2 3">
    <name type="scientific">Bacillus cereus</name>
    <dbReference type="NCBI Taxonomy" id="1396"/>
    <lineage>
        <taxon>Bacteria</taxon>
        <taxon>Bacillati</taxon>
        <taxon>Bacillota</taxon>
        <taxon>Bacilli</taxon>
        <taxon>Bacillales</taxon>
        <taxon>Bacillaceae</taxon>
        <taxon>Bacillus</taxon>
        <taxon>Bacillus cereus group</taxon>
    </lineage>
</organism>
<accession>A0A2B3TTA0</accession>
<keyword evidence="1" id="KW-0812">Transmembrane</keyword>
<keyword evidence="1" id="KW-0472">Membrane</keyword>
<sequence>MNNQNNNETNNTKGLFAVLQIVLPLILPIVLPTLIILGMKQWMPNEIAYPSIMSLLTLAIGFFIIGIIFSFVLRVFKLSEEKLKELGFLGFTISIVTTFLTMYVGYFWLSNLNFTTLQLSPHAVLIFAILSTILLETIFKLIDKFDTSDTNETLE</sequence>
<feature type="transmembrane region" description="Helical" evidence="1">
    <location>
        <begin position="88"/>
        <end position="109"/>
    </location>
</feature>
<dbReference type="AlphaFoldDB" id="A0A2B3TTA0"/>
<feature type="transmembrane region" description="Helical" evidence="1">
    <location>
        <begin position="51"/>
        <end position="76"/>
    </location>
</feature>
<reference evidence="2 3" key="1">
    <citation type="submission" date="2017-09" db="EMBL/GenBank/DDBJ databases">
        <title>Large-scale bioinformatics analysis of Bacillus genomes uncovers conserved roles of natural products in bacterial physiology.</title>
        <authorList>
            <consortium name="Agbiome Team Llc"/>
            <person name="Bleich R.M."/>
            <person name="Grubbs K.J."/>
            <person name="Santa Maria K.C."/>
            <person name="Allen S.E."/>
            <person name="Farag S."/>
            <person name="Shank E.A."/>
            <person name="Bowers A."/>
        </authorList>
    </citation>
    <scope>NUCLEOTIDE SEQUENCE [LARGE SCALE GENOMIC DNA]</scope>
    <source>
        <strain evidence="2 3">AFS061806</strain>
    </source>
</reference>
<dbReference type="RefSeq" id="WP_001064732.1">
    <property type="nucleotide sequence ID" value="NZ_NVDG01000059.1"/>
</dbReference>
<protein>
    <submittedName>
        <fullName evidence="2">Epimerase</fullName>
    </submittedName>
</protein>
<comment type="caution">
    <text evidence="2">The sequence shown here is derived from an EMBL/GenBank/DDBJ whole genome shotgun (WGS) entry which is preliminary data.</text>
</comment>
<evidence type="ECO:0000313" key="3">
    <source>
        <dbReference type="Proteomes" id="UP000224076"/>
    </source>
</evidence>